<sequence>MNGLARPVEPAAPGVRVASVGATLALRPETFEPHVIVGEETSLGGSAIAPPAGSAELVAPGPEEPGGSPPGETGETEVAALTPGTEGADAPNGSVLPEAPEARPALDLPRAVQGELARLGCYSGAVDGIWGPNSAGAAERYYDAKGEAPDALDPDQAFYARLLDESGQICKPADAPKAAKPQQKVAPKAAAPARKAAPKADPKPPKRSRTTTVVKRTPPPAAPPPPAQASSSSSRIKPGALIGGFR</sequence>
<feature type="compositionally biased region" description="Low complexity" evidence="1">
    <location>
        <begin position="171"/>
        <end position="195"/>
    </location>
</feature>
<dbReference type="OrthoDB" id="9816009at2"/>
<organism evidence="2 3">
    <name type="scientific">Propylenella binzhouense</name>
    <dbReference type="NCBI Taxonomy" id="2555902"/>
    <lineage>
        <taxon>Bacteria</taxon>
        <taxon>Pseudomonadati</taxon>
        <taxon>Pseudomonadota</taxon>
        <taxon>Alphaproteobacteria</taxon>
        <taxon>Hyphomicrobiales</taxon>
        <taxon>Propylenellaceae</taxon>
        <taxon>Propylenella</taxon>
    </lineage>
</organism>
<gene>
    <name evidence="2" type="ORF">E4O86_22850</name>
</gene>
<keyword evidence="3" id="KW-1185">Reference proteome</keyword>
<dbReference type="Proteomes" id="UP000773614">
    <property type="component" value="Unassembled WGS sequence"/>
</dbReference>
<protein>
    <recommendedName>
        <fullName evidence="4">Peptidoglycan-binding protein</fullName>
    </recommendedName>
</protein>
<comment type="caution">
    <text evidence="2">The sequence shown here is derived from an EMBL/GenBank/DDBJ whole genome shotgun (WGS) entry which is preliminary data.</text>
</comment>
<name>A0A964WW60_9HYPH</name>
<accession>A0A964WW60</accession>
<proteinExistence type="predicted"/>
<dbReference type="EMBL" id="SPKJ01000207">
    <property type="protein sequence ID" value="MYZ50540.1"/>
    <property type="molecule type" value="Genomic_DNA"/>
</dbReference>
<feature type="compositionally biased region" description="Pro residues" evidence="1">
    <location>
        <begin position="217"/>
        <end position="227"/>
    </location>
</feature>
<evidence type="ECO:0000256" key="1">
    <source>
        <dbReference type="SAM" id="MobiDB-lite"/>
    </source>
</evidence>
<evidence type="ECO:0000313" key="3">
    <source>
        <dbReference type="Proteomes" id="UP000773614"/>
    </source>
</evidence>
<evidence type="ECO:0008006" key="4">
    <source>
        <dbReference type="Google" id="ProtNLM"/>
    </source>
</evidence>
<feature type="compositionally biased region" description="Low complexity" evidence="1">
    <location>
        <begin position="44"/>
        <end position="55"/>
    </location>
</feature>
<feature type="region of interest" description="Disordered" evidence="1">
    <location>
        <begin position="42"/>
        <end position="77"/>
    </location>
</feature>
<evidence type="ECO:0000313" key="2">
    <source>
        <dbReference type="EMBL" id="MYZ50540.1"/>
    </source>
</evidence>
<reference evidence="2" key="1">
    <citation type="submission" date="2019-03" db="EMBL/GenBank/DDBJ databases">
        <title>Afifella sp. nov., isolated from activated sludge.</title>
        <authorList>
            <person name="Li Q."/>
            <person name="Liu Y."/>
        </authorList>
    </citation>
    <scope>NUCLEOTIDE SEQUENCE</scope>
    <source>
        <strain evidence="2">L72</strain>
    </source>
</reference>
<feature type="region of interest" description="Disordered" evidence="1">
    <location>
        <begin position="171"/>
        <end position="246"/>
    </location>
</feature>
<dbReference type="AlphaFoldDB" id="A0A964WW60"/>